<comment type="similarity">
    <text evidence="3">Belongs to the PCNA family.</text>
</comment>
<dbReference type="Gene3D" id="3.70.10.10">
    <property type="match status" value="1"/>
</dbReference>
<dbReference type="GO" id="GO:0006275">
    <property type="term" value="P:regulation of DNA replication"/>
    <property type="evidence" value="ECO:0007669"/>
    <property type="project" value="UniProtKB-UniRule"/>
</dbReference>
<dbReference type="GeneID" id="79268977"/>
<evidence type="ECO:0000256" key="4">
    <source>
        <dbReference type="SAM" id="MobiDB-lite"/>
    </source>
</evidence>
<accession>A0ABD5WYV4</accession>
<name>A0ABD5WYV4_9EURY</name>
<dbReference type="GO" id="GO:0030337">
    <property type="term" value="F:DNA polymerase processivity factor activity"/>
    <property type="evidence" value="ECO:0007669"/>
    <property type="project" value="UniProtKB-UniRule"/>
</dbReference>
<feature type="domain" description="Proliferating cell nuclear antigen PCNA N-terminal" evidence="5">
    <location>
        <begin position="38"/>
        <end position="120"/>
    </location>
</feature>
<keyword evidence="1 3" id="KW-0235">DNA replication</keyword>
<dbReference type="Pfam" id="PF00705">
    <property type="entry name" value="PCNA_N"/>
    <property type="match status" value="1"/>
</dbReference>
<evidence type="ECO:0000256" key="2">
    <source>
        <dbReference type="ARBA" id="ARBA00023125"/>
    </source>
</evidence>
<dbReference type="HAMAP" id="MF_00317">
    <property type="entry name" value="DNApol_clamp_arch"/>
    <property type="match status" value="1"/>
</dbReference>
<evidence type="ECO:0000313" key="6">
    <source>
        <dbReference type="EMBL" id="MFC7097123.1"/>
    </source>
</evidence>
<dbReference type="SUPFAM" id="SSF55979">
    <property type="entry name" value="DNA clamp"/>
    <property type="match status" value="2"/>
</dbReference>
<reference evidence="6 7" key="1">
    <citation type="journal article" date="2019" name="Int. J. Syst. Evol. Microbiol.">
        <title>The Global Catalogue of Microorganisms (GCM) 10K type strain sequencing project: providing services to taxonomists for standard genome sequencing and annotation.</title>
        <authorList>
            <consortium name="The Broad Institute Genomics Platform"/>
            <consortium name="The Broad Institute Genome Sequencing Center for Infectious Disease"/>
            <person name="Wu L."/>
            <person name="Ma J."/>
        </authorList>
    </citation>
    <scope>NUCLEOTIDE SEQUENCE [LARGE SCALE GENOMIC DNA]</scope>
    <source>
        <strain evidence="6 7">DT55</strain>
    </source>
</reference>
<dbReference type="RefSeq" id="WP_276238401.1">
    <property type="nucleotide sequence ID" value="NZ_CP119989.1"/>
</dbReference>
<protein>
    <recommendedName>
        <fullName evidence="3">DNA polymerase sliding clamp</fullName>
    </recommendedName>
    <alternativeName>
        <fullName evidence="3">Proliferating cell nuclear antigen homolog</fullName>
        <shortName evidence="3">PCNA</shortName>
    </alternativeName>
</protein>
<dbReference type="CDD" id="cd00577">
    <property type="entry name" value="PCNA"/>
    <property type="match status" value="1"/>
</dbReference>
<dbReference type="AlphaFoldDB" id="A0ABD5WYV4"/>
<dbReference type="InterPro" id="IPR000730">
    <property type="entry name" value="Pr_cel_nuc_antig"/>
</dbReference>
<dbReference type="GO" id="GO:0006260">
    <property type="term" value="P:DNA replication"/>
    <property type="evidence" value="ECO:0007669"/>
    <property type="project" value="UniProtKB-KW"/>
</dbReference>
<sequence length="276" mass="28563">MVDDTSATESVPGDDSLDSHHGGVTDAPVRVTVRTDALSPLLSAVGALVDECRLTFAADGLRAAAMDPATVAAVEVELDADATQSYTADGTTVGVDVDRLADVLAMGDGDDLVTLALDPEAYRLHVRVGELEYALGLFDPESVRGPGDIEALGFESTAALTLPGETVGRFVRAAGMVADHLTLAVDPAEEAFVAAADGDTDDVRFVVPREDTAAFDAGEAQSLFSLSYLECVERPVPSGTDVRVTLGEEAPLGVAYEVADGGGRVEAFVAPRLQAV</sequence>
<dbReference type="PANTHER" id="PTHR11352:SF0">
    <property type="entry name" value="PROLIFERATING CELL NUCLEAR ANTIGEN"/>
    <property type="match status" value="1"/>
</dbReference>
<dbReference type="Proteomes" id="UP001596388">
    <property type="component" value="Unassembled WGS sequence"/>
</dbReference>
<keyword evidence="2 3" id="KW-0238">DNA-binding</keyword>
<dbReference type="EMBL" id="JBHTAG010000002">
    <property type="protein sequence ID" value="MFC7097123.1"/>
    <property type="molecule type" value="Genomic_DNA"/>
</dbReference>
<organism evidence="6 7">
    <name type="scientific">Halobaculum marinum</name>
    <dbReference type="NCBI Taxonomy" id="3031996"/>
    <lineage>
        <taxon>Archaea</taxon>
        <taxon>Methanobacteriati</taxon>
        <taxon>Methanobacteriota</taxon>
        <taxon>Stenosarchaea group</taxon>
        <taxon>Halobacteria</taxon>
        <taxon>Halobacteriales</taxon>
        <taxon>Haloferacaceae</taxon>
        <taxon>Halobaculum</taxon>
    </lineage>
</organism>
<evidence type="ECO:0000313" key="7">
    <source>
        <dbReference type="Proteomes" id="UP001596388"/>
    </source>
</evidence>
<dbReference type="InterPro" id="IPR022648">
    <property type="entry name" value="Pr_cel_nuc_antig_N"/>
</dbReference>
<dbReference type="PANTHER" id="PTHR11352">
    <property type="entry name" value="PROLIFERATING CELL NUCLEAR ANTIGEN"/>
    <property type="match status" value="1"/>
</dbReference>
<dbReference type="InterPro" id="IPR046938">
    <property type="entry name" value="DNA_clamp_sf"/>
</dbReference>
<comment type="function">
    <text evidence="3">Sliding clamp subunit that acts as a moving platform for DNA processing. Responsible for tethering the catalytic subunit of DNA polymerase and other proteins to DNA during high-speed replication.</text>
</comment>
<comment type="subunit">
    <text evidence="3">Homotrimer. The subunits circularize to form a toroid; DNA passes through its center. Replication factor C (RFC) is required to load the toroid on the DNA.</text>
</comment>
<evidence type="ECO:0000259" key="5">
    <source>
        <dbReference type="Pfam" id="PF00705"/>
    </source>
</evidence>
<feature type="region of interest" description="Disordered" evidence="4">
    <location>
        <begin position="1"/>
        <end position="25"/>
    </location>
</feature>
<comment type="caution">
    <text evidence="6">The sequence shown here is derived from an EMBL/GenBank/DDBJ whole genome shotgun (WGS) entry which is preliminary data.</text>
</comment>
<dbReference type="GO" id="GO:0003677">
    <property type="term" value="F:DNA binding"/>
    <property type="evidence" value="ECO:0007669"/>
    <property type="project" value="UniProtKB-UniRule"/>
</dbReference>
<evidence type="ECO:0000256" key="1">
    <source>
        <dbReference type="ARBA" id="ARBA00022705"/>
    </source>
</evidence>
<evidence type="ECO:0000256" key="3">
    <source>
        <dbReference type="HAMAP-Rule" id="MF_00317"/>
    </source>
</evidence>
<gene>
    <name evidence="3" type="primary">pcn</name>
    <name evidence="6" type="ORF">ACFQKD_07375</name>
</gene>
<keyword evidence="7" id="KW-1185">Reference proteome</keyword>
<proteinExistence type="inferred from homology"/>